<dbReference type="SUPFAM" id="SSF46785">
    <property type="entry name" value="Winged helix' DNA-binding domain"/>
    <property type="match status" value="1"/>
</dbReference>
<dbReference type="PROSITE" id="PS50956">
    <property type="entry name" value="HTH_ASNC_2"/>
    <property type="match status" value="1"/>
</dbReference>
<keyword evidence="6" id="KW-1185">Reference proteome</keyword>
<dbReference type="Pfam" id="PF13404">
    <property type="entry name" value="HTH_AsnC-type"/>
    <property type="match status" value="1"/>
</dbReference>
<dbReference type="InterPro" id="IPR000485">
    <property type="entry name" value="AsnC-type_HTH_dom"/>
</dbReference>
<dbReference type="PANTHER" id="PTHR30154:SF55">
    <property type="entry name" value="HTH-TYPE TRANSCRIPTIONAL REGULATOR LRPB"/>
    <property type="match status" value="1"/>
</dbReference>
<dbReference type="SMART" id="SM00344">
    <property type="entry name" value="HTH_ASNC"/>
    <property type="match status" value="1"/>
</dbReference>
<evidence type="ECO:0000259" key="4">
    <source>
        <dbReference type="PROSITE" id="PS50956"/>
    </source>
</evidence>
<keyword evidence="2" id="KW-0238">DNA-binding</keyword>
<evidence type="ECO:0000313" key="6">
    <source>
        <dbReference type="Proteomes" id="UP001596258"/>
    </source>
</evidence>
<dbReference type="InterPro" id="IPR019888">
    <property type="entry name" value="Tscrpt_reg_AsnC-like"/>
</dbReference>
<protein>
    <submittedName>
        <fullName evidence="5">Lrp/AsnC family transcriptional regulator</fullName>
    </submittedName>
</protein>
<accession>A0ABW1U640</accession>
<name>A0ABW1U640_9LACO</name>
<dbReference type="EMBL" id="JBHSSO010000007">
    <property type="protein sequence ID" value="MFC6288972.1"/>
    <property type="molecule type" value="Genomic_DNA"/>
</dbReference>
<dbReference type="PRINTS" id="PR00033">
    <property type="entry name" value="HTHASNC"/>
</dbReference>
<keyword evidence="1" id="KW-0805">Transcription regulation</keyword>
<keyword evidence="3" id="KW-0804">Transcription</keyword>
<sequence length="140" mass="16031">MFIIPDEIDMAIIKALNRDSRIKVSHLAKLVHLTAPAVAARIQRLTDTGVITRYTVEVDLDKLGFPRQVFIQVAVQDQQHAAYLKLVHHYHNDIRHHYRTTGQFAYMIEGAFPDRHNLSDFLLALGKLATYQVIDVIDDI</sequence>
<dbReference type="RefSeq" id="WP_225418669.1">
    <property type="nucleotide sequence ID" value="NZ_JBHSSO010000007.1"/>
</dbReference>
<reference evidence="6" key="1">
    <citation type="journal article" date="2019" name="Int. J. Syst. Evol. Microbiol.">
        <title>The Global Catalogue of Microorganisms (GCM) 10K type strain sequencing project: providing services to taxonomists for standard genome sequencing and annotation.</title>
        <authorList>
            <consortium name="The Broad Institute Genomics Platform"/>
            <consortium name="The Broad Institute Genome Sequencing Center for Infectious Disease"/>
            <person name="Wu L."/>
            <person name="Ma J."/>
        </authorList>
    </citation>
    <scope>NUCLEOTIDE SEQUENCE [LARGE SCALE GENOMIC DNA]</scope>
    <source>
        <strain evidence="6">CCM 8893</strain>
    </source>
</reference>
<dbReference type="Gene3D" id="1.10.10.10">
    <property type="entry name" value="Winged helix-like DNA-binding domain superfamily/Winged helix DNA-binding domain"/>
    <property type="match status" value="1"/>
</dbReference>
<evidence type="ECO:0000256" key="1">
    <source>
        <dbReference type="ARBA" id="ARBA00023015"/>
    </source>
</evidence>
<dbReference type="InterPro" id="IPR036388">
    <property type="entry name" value="WH-like_DNA-bd_sf"/>
</dbReference>
<dbReference type="Gene3D" id="3.30.70.920">
    <property type="match status" value="1"/>
</dbReference>
<proteinExistence type="predicted"/>
<dbReference type="SUPFAM" id="SSF54909">
    <property type="entry name" value="Dimeric alpha+beta barrel"/>
    <property type="match status" value="1"/>
</dbReference>
<dbReference type="Proteomes" id="UP001596258">
    <property type="component" value="Unassembled WGS sequence"/>
</dbReference>
<dbReference type="PANTHER" id="PTHR30154">
    <property type="entry name" value="LEUCINE-RESPONSIVE REGULATORY PROTEIN"/>
    <property type="match status" value="1"/>
</dbReference>
<dbReference type="InterPro" id="IPR011008">
    <property type="entry name" value="Dimeric_a/b-barrel"/>
</dbReference>
<comment type="caution">
    <text evidence="5">The sequence shown here is derived from an EMBL/GenBank/DDBJ whole genome shotgun (WGS) entry which is preliminary data.</text>
</comment>
<organism evidence="5 6">
    <name type="scientific">Levilactobacillus angrenensis</name>
    <dbReference type="NCBI Taxonomy" id="2486020"/>
    <lineage>
        <taxon>Bacteria</taxon>
        <taxon>Bacillati</taxon>
        <taxon>Bacillota</taxon>
        <taxon>Bacilli</taxon>
        <taxon>Lactobacillales</taxon>
        <taxon>Lactobacillaceae</taxon>
        <taxon>Levilactobacillus</taxon>
    </lineage>
</organism>
<gene>
    <name evidence="5" type="ORF">ACFP1M_01930</name>
</gene>
<dbReference type="InterPro" id="IPR036390">
    <property type="entry name" value="WH_DNA-bd_sf"/>
</dbReference>
<evidence type="ECO:0000256" key="3">
    <source>
        <dbReference type="ARBA" id="ARBA00023163"/>
    </source>
</evidence>
<evidence type="ECO:0000256" key="2">
    <source>
        <dbReference type="ARBA" id="ARBA00023125"/>
    </source>
</evidence>
<evidence type="ECO:0000313" key="5">
    <source>
        <dbReference type="EMBL" id="MFC6288972.1"/>
    </source>
</evidence>
<feature type="domain" description="HTH asnC-type" evidence="4">
    <location>
        <begin position="5"/>
        <end position="66"/>
    </location>
</feature>